<feature type="region of interest" description="Disordered" evidence="1">
    <location>
        <begin position="44"/>
        <end position="75"/>
    </location>
</feature>
<evidence type="ECO:0000313" key="4">
    <source>
        <dbReference type="Proteomes" id="UP000822476"/>
    </source>
</evidence>
<reference evidence="3" key="1">
    <citation type="submission" date="2019-07" db="EMBL/GenBank/DDBJ databases">
        <title>Annotation for the trematode Paragonimus miyazaki's.</title>
        <authorList>
            <person name="Choi Y.-J."/>
        </authorList>
    </citation>
    <scope>NUCLEOTIDE SEQUENCE</scope>
    <source>
        <strain evidence="3">Japan</strain>
    </source>
</reference>
<comment type="caution">
    <text evidence="3">The sequence shown here is derived from an EMBL/GenBank/DDBJ whole genome shotgun (WGS) entry which is preliminary data.</text>
</comment>
<dbReference type="EMBL" id="JTDE01000266">
    <property type="protein sequence ID" value="KAF7261767.1"/>
    <property type="molecule type" value="Genomic_DNA"/>
</dbReference>
<keyword evidence="4" id="KW-1185">Reference proteome</keyword>
<feature type="signal peptide" evidence="2">
    <location>
        <begin position="1"/>
        <end position="25"/>
    </location>
</feature>
<organism evidence="3 4">
    <name type="scientific">Paragonimus skrjabini miyazakii</name>
    <dbReference type="NCBI Taxonomy" id="59628"/>
    <lineage>
        <taxon>Eukaryota</taxon>
        <taxon>Metazoa</taxon>
        <taxon>Spiralia</taxon>
        <taxon>Lophotrochozoa</taxon>
        <taxon>Platyhelminthes</taxon>
        <taxon>Trematoda</taxon>
        <taxon>Digenea</taxon>
        <taxon>Plagiorchiida</taxon>
        <taxon>Troglotremata</taxon>
        <taxon>Troglotrematidae</taxon>
        <taxon>Paragonimus</taxon>
    </lineage>
</organism>
<evidence type="ECO:0008006" key="5">
    <source>
        <dbReference type="Google" id="ProtNLM"/>
    </source>
</evidence>
<proteinExistence type="predicted"/>
<evidence type="ECO:0000256" key="1">
    <source>
        <dbReference type="SAM" id="MobiDB-lite"/>
    </source>
</evidence>
<sequence length="75" mass="7728">MLFQFSSLSGILLVILAGFGTGSQAGDSSALGDDFQEREVAGGPATVYSTDEPETETNPPGDDQVVADKGTLYAD</sequence>
<name>A0A8S9ZCE8_9TREM</name>
<accession>A0A8S9ZCE8</accession>
<protein>
    <recommendedName>
        <fullName evidence="5">Secreted protein</fullName>
    </recommendedName>
</protein>
<evidence type="ECO:0000256" key="2">
    <source>
        <dbReference type="SAM" id="SignalP"/>
    </source>
</evidence>
<evidence type="ECO:0000313" key="3">
    <source>
        <dbReference type="EMBL" id="KAF7261767.1"/>
    </source>
</evidence>
<dbReference type="AlphaFoldDB" id="A0A8S9ZCE8"/>
<dbReference type="Proteomes" id="UP000822476">
    <property type="component" value="Unassembled WGS sequence"/>
</dbReference>
<feature type="chain" id="PRO_5035949431" description="Secreted protein" evidence="2">
    <location>
        <begin position="26"/>
        <end position="75"/>
    </location>
</feature>
<keyword evidence="2" id="KW-0732">Signal</keyword>
<gene>
    <name evidence="3" type="ORF">EG68_00964</name>
</gene>